<dbReference type="EMBL" id="CP100595">
    <property type="protein sequence ID" value="UTJ06985.1"/>
    <property type="molecule type" value="Genomic_DNA"/>
</dbReference>
<dbReference type="RefSeq" id="WP_254577164.1">
    <property type="nucleotide sequence ID" value="NZ_CP100595.1"/>
</dbReference>
<name>A0ABY5E747_9BACT</name>
<evidence type="ECO:0000313" key="1">
    <source>
        <dbReference type="EMBL" id="UTJ06985.1"/>
    </source>
</evidence>
<sequence>MIKFLVTLLITIISIINVNAEDKLKVGVLAYGTVNWELDVIKHNKLDKKYGFDLEVLKLASKNASSVAMQADSVDMIVTDWLWVNTQRANGKDFTFYPYSKATGTIYTKQNAKTLLDLKGEKLGVAGGPYDKSWLLLRAYSKYKHGKDLKDLITPVFASPVILYKKILDGSLNSAINFWHFNAKLKAKDAKALIEMSDVLKDLGVKEDISLIGWTFRRDVALKNKKLYNSFIKASHEAKDILLSSSKEWDRIRPLMKAKDEKVFLSLKEGFKQGIIKEFSSKNIEDSKKVFEILLKEGGKNLVSNAKSLDEKTFWNFQK</sequence>
<gene>
    <name evidence="1" type="ORF">NJU99_02515</name>
</gene>
<dbReference type="SUPFAM" id="SSF53850">
    <property type="entry name" value="Periplasmic binding protein-like II"/>
    <property type="match status" value="1"/>
</dbReference>
<keyword evidence="2" id="KW-1185">Reference proteome</keyword>
<accession>A0ABY5E747</accession>
<dbReference type="PANTHER" id="PTHR30024:SF48">
    <property type="entry name" value="ABC TRANSPORTER SUBSTRATE-BINDING PROTEIN"/>
    <property type="match status" value="1"/>
</dbReference>
<organism evidence="1 2">
    <name type="scientific">Arcobacter roscoffensis</name>
    <dbReference type="NCBI Taxonomy" id="2961520"/>
    <lineage>
        <taxon>Bacteria</taxon>
        <taxon>Pseudomonadati</taxon>
        <taxon>Campylobacterota</taxon>
        <taxon>Epsilonproteobacteria</taxon>
        <taxon>Campylobacterales</taxon>
        <taxon>Arcobacteraceae</taxon>
        <taxon>Arcobacter</taxon>
    </lineage>
</organism>
<dbReference type="PANTHER" id="PTHR30024">
    <property type="entry name" value="ALIPHATIC SULFONATES-BINDING PROTEIN-RELATED"/>
    <property type="match status" value="1"/>
</dbReference>
<reference evidence="1" key="1">
    <citation type="submission" date="2022-07" db="EMBL/GenBank/DDBJ databases">
        <title>Arcobacter roscoffensis sp. nov., a marine bacterium isolated from coastal seawater collected from Roscoff, France.</title>
        <authorList>
            <person name="Pascual J."/>
            <person name="Lepeaux C."/>
            <person name="Methner A."/>
            <person name="Overmann J."/>
        </authorList>
    </citation>
    <scope>NUCLEOTIDE SEQUENCE</scope>
    <source>
        <strain evidence="1">ARW1-2F2</strain>
    </source>
</reference>
<proteinExistence type="predicted"/>
<evidence type="ECO:0000313" key="2">
    <source>
        <dbReference type="Proteomes" id="UP001060012"/>
    </source>
</evidence>
<protein>
    <submittedName>
        <fullName evidence="1">ABC transporter substrate-binding protein</fullName>
    </submittedName>
</protein>
<dbReference type="Proteomes" id="UP001060012">
    <property type="component" value="Chromosome"/>
</dbReference>
<dbReference type="Gene3D" id="3.40.190.10">
    <property type="entry name" value="Periplasmic binding protein-like II"/>
    <property type="match status" value="2"/>
</dbReference>